<dbReference type="SMART" id="SM00360">
    <property type="entry name" value="RRM"/>
    <property type="match status" value="1"/>
</dbReference>
<gene>
    <name evidence="5" type="primary">LOC106543335</name>
</gene>
<dbReference type="Gene3D" id="3.30.70.330">
    <property type="match status" value="1"/>
</dbReference>
<evidence type="ECO:0000313" key="5">
    <source>
        <dbReference type="RefSeq" id="XP_013914800.1"/>
    </source>
</evidence>
<evidence type="ECO:0000259" key="3">
    <source>
        <dbReference type="PROSITE" id="PS50102"/>
    </source>
</evidence>
<evidence type="ECO:0000256" key="1">
    <source>
        <dbReference type="ARBA" id="ARBA00022884"/>
    </source>
</evidence>
<dbReference type="InterPro" id="IPR035979">
    <property type="entry name" value="RBD_domain_sf"/>
</dbReference>
<dbReference type="InterPro" id="IPR012677">
    <property type="entry name" value="Nucleotide-bd_a/b_plait_sf"/>
</dbReference>
<sequence length="213" mass="24053">MQIEMTAWIGPETESENEFRPPDERIDEFHPKATRTLFIGNLEKTTTCDELCNIFQRFGGIVDIDMKRVNGIPQYAFLQFSDIASVCKAIKKMDGEYLGNNRLKLGFGKSMPTNCVWLDGLATSLTDQYLTRHFCRYGPVVKVGEPFFCCMSLRLFLSLFLFFSLSLSLSHSFTRLRSEACGESQLGINMAICPETEVEFEATPSTPPPDSPD</sequence>
<organism evidence="4 5">
    <name type="scientific">Thamnophis sirtalis</name>
    <dbReference type="NCBI Taxonomy" id="35019"/>
    <lineage>
        <taxon>Eukaryota</taxon>
        <taxon>Metazoa</taxon>
        <taxon>Chordata</taxon>
        <taxon>Craniata</taxon>
        <taxon>Vertebrata</taxon>
        <taxon>Euteleostomi</taxon>
        <taxon>Lepidosauria</taxon>
        <taxon>Squamata</taxon>
        <taxon>Bifurcata</taxon>
        <taxon>Unidentata</taxon>
        <taxon>Episquamata</taxon>
        <taxon>Toxicofera</taxon>
        <taxon>Serpentes</taxon>
        <taxon>Colubroidea</taxon>
        <taxon>Colubridae</taxon>
        <taxon>Natricinae</taxon>
        <taxon>Thamnophis</taxon>
    </lineage>
</organism>
<evidence type="ECO:0000256" key="2">
    <source>
        <dbReference type="PROSITE-ProRule" id="PRU00176"/>
    </source>
</evidence>
<dbReference type="PANTHER" id="PTHR23189">
    <property type="entry name" value="RNA RECOGNITION MOTIF-CONTAINING"/>
    <property type="match status" value="1"/>
</dbReference>
<name>A0A6I9Y798_9SAUR</name>
<dbReference type="InterPro" id="IPR000504">
    <property type="entry name" value="RRM_dom"/>
</dbReference>
<dbReference type="CDD" id="cd12350">
    <property type="entry name" value="RRM3_SHARP"/>
    <property type="match status" value="1"/>
</dbReference>
<dbReference type="OrthoDB" id="6407164at2759"/>
<dbReference type="Proteomes" id="UP000504617">
    <property type="component" value="Unplaced"/>
</dbReference>
<protein>
    <submittedName>
        <fullName evidence="5">Msx2-interacting protein-like</fullName>
    </submittedName>
</protein>
<dbReference type="KEGG" id="tsr:106543335"/>
<reference evidence="5" key="1">
    <citation type="submission" date="2025-08" db="UniProtKB">
        <authorList>
            <consortium name="RefSeq"/>
        </authorList>
    </citation>
    <scope>IDENTIFICATION</scope>
</reference>
<dbReference type="InterPro" id="IPR034174">
    <property type="entry name" value="SHARP_RRM3"/>
</dbReference>
<dbReference type="RefSeq" id="XP_013914800.1">
    <property type="nucleotide sequence ID" value="XM_014059325.1"/>
</dbReference>
<dbReference type="PROSITE" id="PS50102">
    <property type="entry name" value="RRM"/>
    <property type="match status" value="1"/>
</dbReference>
<evidence type="ECO:0000313" key="4">
    <source>
        <dbReference type="Proteomes" id="UP000504617"/>
    </source>
</evidence>
<proteinExistence type="predicted"/>
<dbReference type="AlphaFoldDB" id="A0A6I9Y798"/>
<dbReference type="FunFam" id="3.30.70.330:FF:000143">
    <property type="entry name" value="msx2-interacting protein-like isoform X1"/>
    <property type="match status" value="1"/>
</dbReference>
<keyword evidence="1 2" id="KW-0694">RNA-binding</keyword>
<dbReference type="Pfam" id="PF00076">
    <property type="entry name" value="RRM_1"/>
    <property type="match status" value="1"/>
</dbReference>
<dbReference type="SUPFAM" id="SSF54928">
    <property type="entry name" value="RNA-binding domain, RBD"/>
    <property type="match status" value="1"/>
</dbReference>
<accession>A0A6I9Y798</accession>
<dbReference type="GO" id="GO:0003723">
    <property type="term" value="F:RNA binding"/>
    <property type="evidence" value="ECO:0007669"/>
    <property type="project" value="UniProtKB-UniRule"/>
</dbReference>
<keyword evidence="4" id="KW-1185">Reference proteome</keyword>
<feature type="domain" description="RRM" evidence="3">
    <location>
        <begin position="35"/>
        <end position="110"/>
    </location>
</feature>
<dbReference type="GeneID" id="106543335"/>